<reference evidence="9" key="1">
    <citation type="submission" date="2023-02" db="EMBL/GenBank/DDBJ databases">
        <authorList>
            <person name="Palmer J.M."/>
        </authorList>
    </citation>
    <scope>NUCLEOTIDE SEQUENCE</scope>
    <source>
        <strain evidence="9">FW57</strain>
    </source>
</reference>
<evidence type="ECO:0000256" key="5">
    <source>
        <dbReference type="ARBA" id="ARBA00023136"/>
    </source>
</evidence>
<comment type="caution">
    <text evidence="9">The sequence shown here is derived from an EMBL/GenBank/DDBJ whole genome shotgun (WGS) entry which is preliminary data.</text>
</comment>
<dbReference type="GO" id="GO:0022857">
    <property type="term" value="F:transmembrane transporter activity"/>
    <property type="evidence" value="ECO:0007669"/>
    <property type="project" value="InterPro"/>
</dbReference>
<comment type="similarity">
    <text evidence="2">Belongs to the major facilitator superfamily.</text>
</comment>
<keyword evidence="10" id="KW-1185">Reference proteome</keyword>
<feature type="domain" description="Major facilitator superfamily (MFS) profile" evidence="8">
    <location>
        <begin position="95"/>
        <end position="525"/>
    </location>
</feature>
<feature type="transmembrane region" description="Helical" evidence="7">
    <location>
        <begin position="160"/>
        <end position="183"/>
    </location>
</feature>
<evidence type="ECO:0000256" key="4">
    <source>
        <dbReference type="ARBA" id="ARBA00022989"/>
    </source>
</evidence>
<keyword evidence="5 7" id="KW-0472">Membrane</keyword>
<protein>
    <recommendedName>
        <fullName evidence="8">Major facilitator superfamily (MFS) profile domain-containing protein</fullName>
    </recommendedName>
</protein>
<evidence type="ECO:0000256" key="3">
    <source>
        <dbReference type="ARBA" id="ARBA00022692"/>
    </source>
</evidence>
<feature type="region of interest" description="Disordered" evidence="6">
    <location>
        <begin position="1"/>
        <end position="88"/>
    </location>
</feature>
<dbReference type="InterPro" id="IPR011701">
    <property type="entry name" value="MFS"/>
</dbReference>
<dbReference type="Pfam" id="PF07690">
    <property type="entry name" value="MFS_1"/>
    <property type="match status" value="1"/>
</dbReference>
<dbReference type="AlphaFoldDB" id="A0AAD4EYS9"/>
<dbReference type="GO" id="GO:0016020">
    <property type="term" value="C:membrane"/>
    <property type="evidence" value="ECO:0007669"/>
    <property type="project" value="UniProtKB-SubCell"/>
</dbReference>
<feature type="transmembrane region" description="Helical" evidence="7">
    <location>
        <begin position="319"/>
        <end position="340"/>
    </location>
</feature>
<evidence type="ECO:0000313" key="10">
    <source>
        <dbReference type="Proteomes" id="UP001197093"/>
    </source>
</evidence>
<feature type="transmembrane region" description="Helical" evidence="7">
    <location>
        <begin position="93"/>
        <end position="114"/>
    </location>
</feature>
<feature type="transmembrane region" description="Helical" evidence="7">
    <location>
        <begin position="189"/>
        <end position="211"/>
    </location>
</feature>
<evidence type="ECO:0000256" key="7">
    <source>
        <dbReference type="SAM" id="Phobius"/>
    </source>
</evidence>
<gene>
    <name evidence="9" type="ORF">NEMBOFW57_006373</name>
</gene>
<dbReference type="SUPFAM" id="SSF103473">
    <property type="entry name" value="MFS general substrate transporter"/>
    <property type="match status" value="1"/>
</dbReference>
<evidence type="ECO:0000256" key="6">
    <source>
        <dbReference type="SAM" id="MobiDB-lite"/>
    </source>
</evidence>
<evidence type="ECO:0000313" key="9">
    <source>
        <dbReference type="EMBL" id="KAG7289994.1"/>
    </source>
</evidence>
<name>A0AAD4EYS9_9PEZI</name>
<dbReference type="Gene3D" id="1.20.1250.20">
    <property type="entry name" value="MFS general substrate transporter like domains"/>
    <property type="match status" value="1"/>
</dbReference>
<feature type="transmembrane region" description="Helical" evidence="7">
    <location>
        <begin position="404"/>
        <end position="425"/>
    </location>
</feature>
<evidence type="ECO:0000259" key="8">
    <source>
        <dbReference type="PROSITE" id="PS50850"/>
    </source>
</evidence>
<dbReference type="PANTHER" id="PTHR23502:SF68">
    <property type="entry name" value="MULTIDRUG TRANSPORTER, PUTATIVE (AFU_ORTHOLOGUE AFUA_3G01120)-RELATED"/>
    <property type="match status" value="1"/>
</dbReference>
<dbReference type="Proteomes" id="UP001197093">
    <property type="component" value="Unassembled WGS sequence"/>
</dbReference>
<dbReference type="CDD" id="cd17323">
    <property type="entry name" value="MFS_Tpo1_MDR_like"/>
    <property type="match status" value="1"/>
</dbReference>
<dbReference type="InterPro" id="IPR020846">
    <property type="entry name" value="MFS_dom"/>
</dbReference>
<dbReference type="InterPro" id="IPR036259">
    <property type="entry name" value="MFS_trans_sf"/>
</dbReference>
<dbReference type="FunFam" id="1.20.1250.20:FF:000011">
    <property type="entry name" value="MFS multidrug transporter, putative"/>
    <property type="match status" value="1"/>
</dbReference>
<evidence type="ECO:0000256" key="2">
    <source>
        <dbReference type="ARBA" id="ARBA00008335"/>
    </source>
</evidence>
<proteinExistence type="inferred from homology"/>
<feature type="transmembrane region" description="Helical" evidence="7">
    <location>
        <begin position="250"/>
        <end position="270"/>
    </location>
</feature>
<comment type="subcellular location">
    <subcellularLocation>
        <location evidence="1">Membrane</location>
        <topology evidence="1">Multi-pass membrane protein</topology>
    </subcellularLocation>
</comment>
<feature type="transmembrane region" description="Helical" evidence="7">
    <location>
        <begin position="134"/>
        <end position="153"/>
    </location>
</feature>
<keyword evidence="3 7" id="KW-0812">Transmembrane</keyword>
<accession>A0AAD4EYS9</accession>
<feature type="transmembrane region" description="Helical" evidence="7">
    <location>
        <begin position="431"/>
        <end position="452"/>
    </location>
</feature>
<feature type="transmembrane region" description="Helical" evidence="7">
    <location>
        <begin position="360"/>
        <end position="383"/>
    </location>
</feature>
<keyword evidence="4 7" id="KW-1133">Transmembrane helix</keyword>
<dbReference type="PROSITE" id="PS50850">
    <property type="entry name" value="MFS"/>
    <property type="match status" value="1"/>
</dbReference>
<feature type="compositionally biased region" description="Basic and acidic residues" evidence="6">
    <location>
        <begin position="21"/>
        <end position="33"/>
    </location>
</feature>
<feature type="transmembrane region" description="Helical" evidence="7">
    <location>
        <begin position="499"/>
        <end position="521"/>
    </location>
</feature>
<organism evidence="9 10">
    <name type="scientific">Staphylotrichum longicolle</name>
    <dbReference type="NCBI Taxonomy" id="669026"/>
    <lineage>
        <taxon>Eukaryota</taxon>
        <taxon>Fungi</taxon>
        <taxon>Dikarya</taxon>
        <taxon>Ascomycota</taxon>
        <taxon>Pezizomycotina</taxon>
        <taxon>Sordariomycetes</taxon>
        <taxon>Sordariomycetidae</taxon>
        <taxon>Sordariales</taxon>
        <taxon>Chaetomiaceae</taxon>
        <taxon>Staphylotrichum</taxon>
    </lineage>
</organism>
<feature type="transmembrane region" description="Helical" evidence="7">
    <location>
        <begin position="223"/>
        <end position="244"/>
    </location>
</feature>
<dbReference type="EMBL" id="JAHCVI010000002">
    <property type="protein sequence ID" value="KAG7289994.1"/>
    <property type="molecule type" value="Genomic_DNA"/>
</dbReference>
<feature type="transmembrane region" description="Helical" evidence="7">
    <location>
        <begin position="464"/>
        <end position="487"/>
    </location>
</feature>
<sequence>MATTSRDFGNEPPPQQQDSGEAGRQHHVDEHPEAGATIHDSSASALPGDETKAETAGTGQDSQEEAERDPNIVDWDGPDDPANPQNWTPRKKWANIAVLALITFMVPLASSMFAPGIPQVLSDFDTNNPSLATFVVSVYILGLAAGPLVLAPLSELYGRVIIYHVGNVLFIIFTVACALATNINMLTAFRFLCGLVGAGPIAIGGGTIADLTTLQQRGTAMSVWSLGPLLGPSIGPVAGGFLAQAEGWRWIFWVLAITAGVITIASLVVLRETHPGTLLERKTRRLRKETGNTNLRSKLDLQIPPRTLFLRSIVRPSKLLLLSPICLVLSIYSAFVYAMIYLMISTFTFVFQDNYGFSEGIVGLVFIALGLGMLFGVAVQQAIGNRIMKHLADSRNQGKPKPEYRIPPTLLAGILIPVGLFIYGWTVQYQIQWAVPLLGALLAGMGICIINISTNLYLVDAFTVYAASALAASTVLRSIFGATFPLFALQMYDTLGLGWGNSLLAFISVAMLAIPPLLFYCGEKLRSHPKFQVKL</sequence>
<evidence type="ECO:0000256" key="1">
    <source>
        <dbReference type="ARBA" id="ARBA00004141"/>
    </source>
</evidence>
<dbReference type="PANTHER" id="PTHR23502">
    <property type="entry name" value="MAJOR FACILITATOR SUPERFAMILY"/>
    <property type="match status" value="1"/>
</dbReference>